<dbReference type="GO" id="GO:0004602">
    <property type="term" value="F:glutathione peroxidase activity"/>
    <property type="evidence" value="ECO:0007669"/>
    <property type="project" value="TreeGrafter"/>
</dbReference>
<keyword evidence="4 5" id="KW-0472">Membrane</keyword>
<dbReference type="EMBL" id="JACHWZ010000005">
    <property type="protein sequence ID" value="MBB3060615.1"/>
    <property type="molecule type" value="Genomic_DNA"/>
</dbReference>
<dbReference type="GO" id="GO:0006691">
    <property type="term" value="P:leukotriene metabolic process"/>
    <property type="evidence" value="ECO:0007669"/>
    <property type="project" value="UniProtKB-ARBA"/>
</dbReference>
<comment type="caution">
    <text evidence="6">The sequence shown here is derived from an EMBL/GenBank/DDBJ whole genome shotgun (WGS) entry which is preliminary data.</text>
</comment>
<sequence length="128" mass="13986">MNYVHIVAVLAVLQFFLFGILVGRARATYGVKAPDTSGNVHFERAFRVQMNTLEQLIGFLPALLIAGLYWPNAIIASIGVVYLVGRFLYRQLYISDPAQRGVGFLLTVIPTFVLLAAALVGAATRFVA</sequence>
<dbReference type="Gene3D" id="1.20.120.550">
    <property type="entry name" value="Membrane associated eicosanoid/glutathione metabolism-like domain"/>
    <property type="match status" value="1"/>
</dbReference>
<organism evidence="6 7">
    <name type="scientific">Microbulbifer rhizosphaerae</name>
    <dbReference type="NCBI Taxonomy" id="1562603"/>
    <lineage>
        <taxon>Bacteria</taxon>
        <taxon>Pseudomonadati</taxon>
        <taxon>Pseudomonadota</taxon>
        <taxon>Gammaproteobacteria</taxon>
        <taxon>Cellvibrionales</taxon>
        <taxon>Microbulbiferaceae</taxon>
        <taxon>Microbulbifer</taxon>
    </lineage>
</organism>
<gene>
    <name evidence="6" type="ORF">FHS09_001434</name>
</gene>
<dbReference type="RefSeq" id="WP_183458144.1">
    <property type="nucleotide sequence ID" value="NZ_JACHWZ010000005.1"/>
</dbReference>
<keyword evidence="3 5" id="KW-1133">Transmembrane helix</keyword>
<proteinExistence type="predicted"/>
<evidence type="ECO:0000256" key="1">
    <source>
        <dbReference type="ARBA" id="ARBA00004141"/>
    </source>
</evidence>
<evidence type="ECO:0000313" key="7">
    <source>
        <dbReference type="Proteomes" id="UP000535937"/>
    </source>
</evidence>
<name>A0A7W4WAD1_9GAMM</name>
<evidence type="ECO:0000256" key="4">
    <source>
        <dbReference type="ARBA" id="ARBA00023136"/>
    </source>
</evidence>
<feature type="transmembrane region" description="Helical" evidence="5">
    <location>
        <begin position="69"/>
        <end position="89"/>
    </location>
</feature>
<dbReference type="PANTHER" id="PTHR10250:SF15">
    <property type="entry name" value="MICROSOMAL GLUTATHIONE S-TRANSFERASE-RELATED"/>
    <property type="match status" value="1"/>
</dbReference>
<dbReference type="Pfam" id="PF01124">
    <property type="entry name" value="MAPEG"/>
    <property type="match status" value="1"/>
</dbReference>
<reference evidence="6 7" key="1">
    <citation type="submission" date="2020-08" db="EMBL/GenBank/DDBJ databases">
        <title>Genomic Encyclopedia of Type Strains, Phase III (KMG-III): the genomes of soil and plant-associated and newly described type strains.</title>
        <authorList>
            <person name="Whitman W."/>
        </authorList>
    </citation>
    <scope>NUCLEOTIDE SEQUENCE [LARGE SCALE GENOMIC DNA]</scope>
    <source>
        <strain evidence="6 7">CECT 8799</strain>
    </source>
</reference>
<dbReference type="InterPro" id="IPR050997">
    <property type="entry name" value="MAPEG"/>
</dbReference>
<comment type="subcellular location">
    <subcellularLocation>
        <location evidence="1">Membrane</location>
        <topology evidence="1">Multi-pass membrane protein</topology>
    </subcellularLocation>
</comment>
<dbReference type="AlphaFoldDB" id="A0A7W4WAD1"/>
<dbReference type="InterPro" id="IPR023352">
    <property type="entry name" value="MAPEG-like_dom_sf"/>
</dbReference>
<evidence type="ECO:0000256" key="2">
    <source>
        <dbReference type="ARBA" id="ARBA00022692"/>
    </source>
</evidence>
<dbReference type="InterPro" id="IPR001129">
    <property type="entry name" value="Membr-assoc_MAPEG"/>
</dbReference>
<protein>
    <submittedName>
        <fullName evidence="6">Putative MAPEG superfamily protein</fullName>
    </submittedName>
</protein>
<dbReference type="SUPFAM" id="SSF161084">
    <property type="entry name" value="MAPEG domain-like"/>
    <property type="match status" value="1"/>
</dbReference>
<evidence type="ECO:0000313" key="6">
    <source>
        <dbReference type="EMBL" id="MBB3060615.1"/>
    </source>
</evidence>
<dbReference type="GO" id="GO:0004364">
    <property type="term" value="F:glutathione transferase activity"/>
    <property type="evidence" value="ECO:0007669"/>
    <property type="project" value="TreeGrafter"/>
</dbReference>
<keyword evidence="2 5" id="KW-0812">Transmembrane</keyword>
<dbReference type="Proteomes" id="UP000535937">
    <property type="component" value="Unassembled WGS sequence"/>
</dbReference>
<keyword evidence="7" id="KW-1185">Reference proteome</keyword>
<feature type="transmembrane region" description="Helical" evidence="5">
    <location>
        <begin position="101"/>
        <end position="123"/>
    </location>
</feature>
<evidence type="ECO:0000256" key="3">
    <source>
        <dbReference type="ARBA" id="ARBA00022989"/>
    </source>
</evidence>
<dbReference type="PANTHER" id="PTHR10250">
    <property type="entry name" value="MICROSOMAL GLUTATHIONE S-TRANSFERASE"/>
    <property type="match status" value="1"/>
</dbReference>
<dbReference type="GO" id="GO:0016020">
    <property type="term" value="C:membrane"/>
    <property type="evidence" value="ECO:0007669"/>
    <property type="project" value="UniProtKB-SubCell"/>
</dbReference>
<evidence type="ECO:0000256" key="5">
    <source>
        <dbReference type="SAM" id="Phobius"/>
    </source>
</evidence>
<accession>A0A7W4WAD1</accession>